<sequence>MLLNPAVVLSLLTCVDAFPARRQAGKYGRLIVFGDSFSDNGSGAWVVSNHTWPADPAYFNHSFSNGPVWAVTLSNTLGTQLLDYATGGATADNSFVPGFTGANSEIPVPSAYDQLKNFLANDKPKDNDLFVHWIGANDPLFNPGINGSQIVSLINRDVELLWRSGAKHVLIANYPPVSAFPAAYNQPVYQAIGPPYAAALDAGLVNIQAPWSAYMDIRFVNVEKLFQQIESNPSAYGIDAKYLRPPTPCLQGTYGGGENRTLCTDPQKHLFWDAYHPVTTVHNRIAKLFQHTLGA</sequence>
<dbReference type="GO" id="GO:0016788">
    <property type="term" value="F:hydrolase activity, acting on ester bonds"/>
    <property type="evidence" value="ECO:0007669"/>
    <property type="project" value="InterPro"/>
</dbReference>
<keyword evidence="1" id="KW-0378">Hydrolase</keyword>
<dbReference type="CDD" id="cd01846">
    <property type="entry name" value="fatty_acyltransferase_like"/>
    <property type="match status" value="1"/>
</dbReference>
<dbReference type="Pfam" id="PF00657">
    <property type="entry name" value="Lipase_GDSL"/>
    <property type="match status" value="1"/>
</dbReference>
<dbReference type="PANTHER" id="PTHR45648:SF22">
    <property type="entry name" value="GDSL LIPASE_ACYLHYDROLASE FAMILY PROTEIN (AFU_ORTHOLOGUE AFUA_4G14700)"/>
    <property type="match status" value="1"/>
</dbReference>
<evidence type="ECO:0000313" key="3">
    <source>
        <dbReference type="EMBL" id="KAF7186475.1"/>
    </source>
</evidence>
<accession>A0A8H6VCR2</accession>
<dbReference type="EMBL" id="JABCIY010000252">
    <property type="protein sequence ID" value="KAF7186475.1"/>
    <property type="molecule type" value="Genomic_DNA"/>
</dbReference>
<proteinExistence type="predicted"/>
<feature type="chain" id="PRO_5034093262" evidence="2">
    <location>
        <begin position="18"/>
        <end position="295"/>
    </location>
</feature>
<dbReference type="Gene3D" id="3.40.50.1110">
    <property type="entry name" value="SGNH hydrolase"/>
    <property type="match status" value="1"/>
</dbReference>
<feature type="signal peptide" evidence="2">
    <location>
        <begin position="1"/>
        <end position="17"/>
    </location>
</feature>
<keyword evidence="4" id="KW-1185">Reference proteome</keyword>
<reference evidence="3" key="1">
    <citation type="submission" date="2020-04" db="EMBL/GenBank/DDBJ databases">
        <title>Draft genome resource of the tomato pathogen Pseudocercospora fuligena.</title>
        <authorList>
            <person name="Zaccaron A."/>
        </authorList>
    </citation>
    <scope>NUCLEOTIDE SEQUENCE</scope>
    <source>
        <strain evidence="3">PF001</strain>
    </source>
</reference>
<organism evidence="3 4">
    <name type="scientific">Pseudocercospora fuligena</name>
    <dbReference type="NCBI Taxonomy" id="685502"/>
    <lineage>
        <taxon>Eukaryota</taxon>
        <taxon>Fungi</taxon>
        <taxon>Dikarya</taxon>
        <taxon>Ascomycota</taxon>
        <taxon>Pezizomycotina</taxon>
        <taxon>Dothideomycetes</taxon>
        <taxon>Dothideomycetidae</taxon>
        <taxon>Mycosphaerellales</taxon>
        <taxon>Mycosphaerellaceae</taxon>
        <taxon>Pseudocercospora</taxon>
    </lineage>
</organism>
<evidence type="ECO:0000256" key="2">
    <source>
        <dbReference type="SAM" id="SignalP"/>
    </source>
</evidence>
<dbReference type="SUPFAM" id="SSF52266">
    <property type="entry name" value="SGNH hydrolase"/>
    <property type="match status" value="1"/>
</dbReference>
<dbReference type="InterPro" id="IPR001087">
    <property type="entry name" value="GDSL"/>
</dbReference>
<keyword evidence="3" id="KW-0012">Acyltransferase</keyword>
<protein>
    <submittedName>
        <fullName evidence="3">Phosphatidylcholine-sterol acyltransferase</fullName>
    </submittedName>
</protein>
<name>A0A8H6VCR2_9PEZI</name>
<comment type="caution">
    <text evidence="3">The sequence shown here is derived from an EMBL/GenBank/DDBJ whole genome shotgun (WGS) entry which is preliminary data.</text>
</comment>
<dbReference type="OrthoDB" id="1600564at2759"/>
<keyword evidence="3" id="KW-0808">Transferase</keyword>
<gene>
    <name evidence="3" type="ORF">HII31_12177</name>
</gene>
<dbReference type="InterPro" id="IPR036514">
    <property type="entry name" value="SGNH_hydro_sf"/>
</dbReference>
<dbReference type="PANTHER" id="PTHR45648">
    <property type="entry name" value="GDSL LIPASE/ACYLHYDROLASE FAMILY PROTEIN (AFU_ORTHOLOGUE AFUA_4G14700)"/>
    <property type="match status" value="1"/>
</dbReference>
<dbReference type="Proteomes" id="UP000660729">
    <property type="component" value="Unassembled WGS sequence"/>
</dbReference>
<keyword evidence="2" id="KW-0732">Signal</keyword>
<evidence type="ECO:0000256" key="1">
    <source>
        <dbReference type="ARBA" id="ARBA00022801"/>
    </source>
</evidence>
<dbReference type="AlphaFoldDB" id="A0A8H6VCR2"/>
<evidence type="ECO:0000313" key="4">
    <source>
        <dbReference type="Proteomes" id="UP000660729"/>
    </source>
</evidence>
<dbReference type="InterPro" id="IPR051058">
    <property type="entry name" value="GDSL_Est/Lipase"/>
</dbReference>
<dbReference type="GO" id="GO:0016746">
    <property type="term" value="F:acyltransferase activity"/>
    <property type="evidence" value="ECO:0007669"/>
    <property type="project" value="UniProtKB-KW"/>
</dbReference>